<keyword evidence="3" id="KW-1185">Reference proteome</keyword>
<dbReference type="EMBL" id="CYKH01001747">
    <property type="protein sequence ID" value="CUG89515.1"/>
    <property type="molecule type" value="Genomic_DNA"/>
</dbReference>
<dbReference type="AlphaFoldDB" id="A0A0S4JJE6"/>
<reference evidence="3" key="1">
    <citation type="submission" date="2015-09" db="EMBL/GenBank/DDBJ databases">
        <authorList>
            <consortium name="Pathogen Informatics"/>
        </authorList>
    </citation>
    <scope>NUCLEOTIDE SEQUENCE [LARGE SCALE GENOMIC DNA]</scope>
    <source>
        <strain evidence="3">Lake Konstanz</strain>
    </source>
</reference>
<proteinExistence type="predicted"/>
<evidence type="ECO:0000256" key="1">
    <source>
        <dbReference type="SAM" id="Phobius"/>
    </source>
</evidence>
<gene>
    <name evidence="2" type="ORF">BSAL_21835</name>
</gene>
<keyword evidence="1 2" id="KW-0812">Transmembrane</keyword>
<name>A0A0S4JJE6_BODSA</name>
<keyword evidence="1" id="KW-1133">Transmembrane helix</keyword>
<keyword evidence="1" id="KW-0472">Membrane</keyword>
<dbReference type="VEuPathDB" id="TriTrypDB:BSAL_21835"/>
<protein>
    <submittedName>
        <fullName evidence="2">Transmembrane protein, putative</fullName>
    </submittedName>
</protein>
<sequence length="194" mass="20246">MSYFDDRRPTTRMIGGYIFGAMGGATAGALMAMTGPGQAVVVPMAMYFGIQMGVFQTILHSEGSIENRTEDFDGGKWGGAILGSALGAIAAYPGLPTKSGLIACTGALTLAGASSITTYNHTCQVADYFVRGVDRTTLITDSAACAATLLVNSIAFWRLSPPLGKGFKPAVVGRAAIFLAVPPLVVQQLERTFQ</sequence>
<evidence type="ECO:0000313" key="2">
    <source>
        <dbReference type="EMBL" id="CUG89515.1"/>
    </source>
</evidence>
<organism evidence="2 3">
    <name type="scientific">Bodo saltans</name>
    <name type="common">Flagellated protozoan</name>
    <dbReference type="NCBI Taxonomy" id="75058"/>
    <lineage>
        <taxon>Eukaryota</taxon>
        <taxon>Discoba</taxon>
        <taxon>Euglenozoa</taxon>
        <taxon>Kinetoplastea</taxon>
        <taxon>Metakinetoplastina</taxon>
        <taxon>Eubodonida</taxon>
        <taxon>Bodonidae</taxon>
        <taxon>Bodo</taxon>
    </lineage>
</organism>
<accession>A0A0S4JJE6</accession>
<evidence type="ECO:0000313" key="3">
    <source>
        <dbReference type="Proteomes" id="UP000051952"/>
    </source>
</evidence>
<dbReference type="Proteomes" id="UP000051952">
    <property type="component" value="Unassembled WGS sequence"/>
</dbReference>
<feature type="transmembrane region" description="Helical" evidence="1">
    <location>
        <begin position="12"/>
        <end position="33"/>
    </location>
</feature>